<dbReference type="SMART" id="SM00530">
    <property type="entry name" value="HTH_XRE"/>
    <property type="match status" value="1"/>
</dbReference>
<dbReference type="Pfam" id="PF01381">
    <property type="entry name" value="HTH_3"/>
    <property type="match status" value="1"/>
</dbReference>
<keyword evidence="1" id="KW-0812">Transmembrane</keyword>
<keyword evidence="1" id="KW-1133">Transmembrane helix</keyword>
<evidence type="ECO:0000313" key="5">
    <source>
        <dbReference type="Proteomes" id="UP000287352"/>
    </source>
</evidence>
<keyword evidence="1" id="KW-0472">Membrane</keyword>
<dbReference type="GO" id="GO:0003677">
    <property type="term" value="F:DNA binding"/>
    <property type="evidence" value="ECO:0007669"/>
    <property type="project" value="InterPro"/>
</dbReference>
<dbReference type="InterPro" id="IPR007111">
    <property type="entry name" value="NACHT_NTPase"/>
</dbReference>
<evidence type="ECO:0000259" key="2">
    <source>
        <dbReference type="PROSITE" id="PS50837"/>
    </source>
</evidence>
<dbReference type="Proteomes" id="UP000287352">
    <property type="component" value="Unassembled WGS sequence"/>
</dbReference>
<feature type="transmembrane region" description="Helical" evidence="1">
    <location>
        <begin position="733"/>
        <end position="761"/>
    </location>
</feature>
<evidence type="ECO:0000256" key="1">
    <source>
        <dbReference type="SAM" id="Phobius"/>
    </source>
</evidence>
<dbReference type="Gene3D" id="3.40.50.300">
    <property type="entry name" value="P-loop containing nucleotide triphosphate hydrolases"/>
    <property type="match status" value="1"/>
</dbReference>
<protein>
    <recommendedName>
        <fullName evidence="6">HTH cro/C1-type domain-containing protein</fullName>
    </recommendedName>
</protein>
<dbReference type="SUPFAM" id="SSF52540">
    <property type="entry name" value="P-loop containing nucleoside triphosphate hydrolases"/>
    <property type="match status" value="1"/>
</dbReference>
<dbReference type="PROSITE" id="PS50837">
    <property type="entry name" value="NACHT"/>
    <property type="match status" value="1"/>
</dbReference>
<dbReference type="AlphaFoldDB" id="A0A401ZZ53"/>
<keyword evidence="5" id="KW-1185">Reference proteome</keyword>
<feature type="transmembrane region" description="Helical" evidence="1">
    <location>
        <begin position="494"/>
        <end position="515"/>
    </location>
</feature>
<dbReference type="Pfam" id="PF05729">
    <property type="entry name" value="NACHT"/>
    <property type="match status" value="1"/>
</dbReference>
<gene>
    <name evidence="4" type="ORF">KTT_19610</name>
</gene>
<dbReference type="CDD" id="cd00093">
    <property type="entry name" value="HTH_XRE"/>
    <property type="match status" value="1"/>
</dbReference>
<evidence type="ECO:0008006" key="6">
    <source>
        <dbReference type="Google" id="ProtNLM"/>
    </source>
</evidence>
<accession>A0A401ZZ53</accession>
<sequence>MMQKNTLKAKARPGLVRERLALHLSQQELAEKLGTTSVTVSRWEHGHVQPSAYYRQLLCEIFDKTPEELQHLLKLVDVAPHDSMITPPKKEKDLSAIESEPLQPVRKEAVSAHPQSLFQLIKYSARQRLLNKVEAFWVRGILEKVVPETVLMRPGFSFLPDAIHQPWDDMFYATTSLPQKLTNSSQILQLYDELGGELLILGDPGSGKTTLLLELTKALVQRAQEDETHPIPVVFQLSSWTQKQRSFGEWLECELKSKYQVPLELSRRWVEMDTVLPLLDGFDEIPVKERHSCLQSINQYRQEHGLHSLVVCSRISEYLQLEVQLQIRGAISLHPLTAEQILCYLTRRGAAMSPLREALEQDAAFMELATNPLMLHILTLTYAQSEQKISFIDKTLDERKHEILSLYVQRVFQHHMLPASLRPEQALNWLGWLARQMKEHSQSIYYIESMQPDWLSTEKWREHYELLAGRSVMVLLSMLLCLGIGTAFRISNVPYIFIALSLNRLLIGGLIGWIWGVEKGTYQTKNHKEGQVIHRWCQTPGYLKYSLLTFCFVETSYILISNSHFDRGEALDPFIALNCAITTGIITLVSKKHFIKPAEVVSWSWTRLRKNLFYRVHIRNSLLIALLFDVACLLSGEKGFSSSEVLYTSIDSVLVWAFYWIGVSFFQGFAYETIPEASRVTPNYGIIQSFLNSLFIAPICSLFFTVLYLIIYILFGILNFITIWDSSLTEVYLLHHFIFGLCVGMFAGLSIGLLNGGIACIRHYILRFYLWKSGVFAWDCARFLDQMASYMLLRKVGGGYIFLHRMLLEYFVEQDRRSSPVASSKDEKGDLI</sequence>
<organism evidence="4 5">
    <name type="scientific">Tengunoibacter tsumagoiensis</name>
    <dbReference type="NCBI Taxonomy" id="2014871"/>
    <lineage>
        <taxon>Bacteria</taxon>
        <taxon>Bacillati</taxon>
        <taxon>Chloroflexota</taxon>
        <taxon>Ktedonobacteria</taxon>
        <taxon>Ktedonobacterales</taxon>
        <taxon>Dictyobacteraceae</taxon>
        <taxon>Tengunoibacter</taxon>
    </lineage>
</organism>
<dbReference type="InterPro" id="IPR001387">
    <property type="entry name" value="Cro/C1-type_HTH"/>
</dbReference>
<dbReference type="InterPro" id="IPR010982">
    <property type="entry name" value="Lambda_DNA-bd_dom_sf"/>
</dbReference>
<reference evidence="5" key="1">
    <citation type="submission" date="2018-12" db="EMBL/GenBank/DDBJ databases">
        <title>Tengunoibacter tsumagoiensis gen. nov., sp. nov., Dictyobacter kobayashii sp. nov., D. alpinus sp. nov., and D. joshuensis sp. nov. and description of Dictyobacteraceae fam. nov. within the order Ktedonobacterales isolated from Tengu-no-mugimeshi.</title>
        <authorList>
            <person name="Wang C.M."/>
            <person name="Zheng Y."/>
            <person name="Sakai Y."/>
            <person name="Toyoda A."/>
            <person name="Minakuchi Y."/>
            <person name="Abe K."/>
            <person name="Yokota A."/>
            <person name="Yabe S."/>
        </authorList>
    </citation>
    <scope>NUCLEOTIDE SEQUENCE [LARGE SCALE GENOMIC DNA]</scope>
    <source>
        <strain evidence="5">Uno3</strain>
    </source>
</reference>
<dbReference type="PROSITE" id="PS50943">
    <property type="entry name" value="HTH_CROC1"/>
    <property type="match status" value="1"/>
</dbReference>
<feature type="domain" description="HTH cro/C1-type" evidence="3">
    <location>
        <begin position="15"/>
        <end position="69"/>
    </location>
</feature>
<evidence type="ECO:0000259" key="3">
    <source>
        <dbReference type="PROSITE" id="PS50943"/>
    </source>
</evidence>
<feature type="transmembrane region" description="Helical" evidence="1">
    <location>
        <begin position="656"/>
        <end position="674"/>
    </location>
</feature>
<dbReference type="Gene3D" id="1.10.260.40">
    <property type="entry name" value="lambda repressor-like DNA-binding domains"/>
    <property type="match status" value="1"/>
</dbReference>
<evidence type="ECO:0000313" key="4">
    <source>
        <dbReference type="EMBL" id="GCE12102.1"/>
    </source>
</evidence>
<feature type="transmembrane region" description="Helical" evidence="1">
    <location>
        <begin position="467"/>
        <end position="488"/>
    </location>
</feature>
<feature type="transmembrane region" description="Helical" evidence="1">
    <location>
        <begin position="616"/>
        <end position="636"/>
    </location>
</feature>
<dbReference type="SUPFAM" id="SSF47413">
    <property type="entry name" value="lambda repressor-like DNA-binding domains"/>
    <property type="match status" value="1"/>
</dbReference>
<feature type="transmembrane region" description="Helical" evidence="1">
    <location>
        <begin position="695"/>
        <end position="721"/>
    </location>
</feature>
<dbReference type="EMBL" id="BIFR01000001">
    <property type="protein sequence ID" value="GCE12102.1"/>
    <property type="molecule type" value="Genomic_DNA"/>
</dbReference>
<dbReference type="InterPro" id="IPR027417">
    <property type="entry name" value="P-loop_NTPase"/>
</dbReference>
<feature type="domain" description="NACHT" evidence="2">
    <location>
        <begin position="196"/>
        <end position="285"/>
    </location>
</feature>
<comment type="caution">
    <text evidence="4">The sequence shown here is derived from an EMBL/GenBank/DDBJ whole genome shotgun (WGS) entry which is preliminary data.</text>
</comment>
<proteinExistence type="predicted"/>
<name>A0A401ZZ53_9CHLR</name>